<dbReference type="OrthoDB" id="9816289at2"/>
<comment type="similarity">
    <text evidence="2">Belongs to the Nudix hydrolase family.</text>
</comment>
<dbReference type="CDD" id="cd03673">
    <property type="entry name" value="NUDIX_Ap6A_hydrolase"/>
    <property type="match status" value="1"/>
</dbReference>
<dbReference type="RefSeq" id="WP_098075627.1">
    <property type="nucleotide sequence ID" value="NZ_PDEQ01000005.1"/>
</dbReference>
<name>A0A2A8CWR2_9BACT</name>
<proteinExistence type="inferred from homology"/>
<dbReference type="PANTHER" id="PTHR43736">
    <property type="entry name" value="ADP-RIBOSE PYROPHOSPHATASE"/>
    <property type="match status" value="1"/>
</dbReference>
<dbReference type="InterPro" id="IPR020084">
    <property type="entry name" value="NUDIX_hydrolase_CS"/>
</dbReference>
<dbReference type="Gene3D" id="3.90.79.10">
    <property type="entry name" value="Nucleoside Triphosphate Pyrophosphohydrolase"/>
    <property type="match status" value="1"/>
</dbReference>
<keyword evidence="1 2" id="KW-0378">Hydrolase</keyword>
<evidence type="ECO:0000256" key="1">
    <source>
        <dbReference type="ARBA" id="ARBA00022801"/>
    </source>
</evidence>
<dbReference type="PANTHER" id="PTHR43736:SF1">
    <property type="entry name" value="DIHYDRONEOPTERIN TRIPHOSPHATE DIPHOSPHATASE"/>
    <property type="match status" value="1"/>
</dbReference>
<dbReference type="AlphaFoldDB" id="A0A2A8CWR2"/>
<dbReference type="PROSITE" id="PS00893">
    <property type="entry name" value="NUDIX_BOX"/>
    <property type="match status" value="1"/>
</dbReference>
<dbReference type="GO" id="GO:0016787">
    <property type="term" value="F:hydrolase activity"/>
    <property type="evidence" value="ECO:0007669"/>
    <property type="project" value="UniProtKB-KW"/>
</dbReference>
<dbReference type="EMBL" id="PDEQ01000005">
    <property type="protein sequence ID" value="PEN13034.1"/>
    <property type="molecule type" value="Genomic_DNA"/>
</dbReference>
<gene>
    <name evidence="4" type="ORF">CRI94_10285</name>
</gene>
<dbReference type="PRINTS" id="PR00502">
    <property type="entry name" value="NUDIXFAMILY"/>
</dbReference>
<dbReference type="Pfam" id="PF00293">
    <property type="entry name" value="NUDIX"/>
    <property type="match status" value="1"/>
</dbReference>
<sequence>MLLFAPSDAYRDDLDEVRRHGLIAPEGEELTLFLDLGDVPRGAERIYVVDTSTMQRPPKRATGRTVEVEGVPSTAIRNVDPYRPPEVVKAGGGYVLRIVDGEPVLLLIHRRGVWDLPKGKLDPGESIAECALREVREEVGIEQLAEHQPLGTTHHAYPDGGVYAVKITHWYLMQTPERHFKPERKEGIRRVAWARWPVAREHIGYDSLARHMDRVEGTIRRFAENSS</sequence>
<evidence type="ECO:0000259" key="3">
    <source>
        <dbReference type="PROSITE" id="PS51462"/>
    </source>
</evidence>
<evidence type="ECO:0000256" key="2">
    <source>
        <dbReference type="RuleBase" id="RU003476"/>
    </source>
</evidence>
<keyword evidence="5" id="KW-1185">Reference proteome</keyword>
<dbReference type="InterPro" id="IPR015797">
    <property type="entry name" value="NUDIX_hydrolase-like_dom_sf"/>
</dbReference>
<evidence type="ECO:0000313" key="5">
    <source>
        <dbReference type="Proteomes" id="UP000220102"/>
    </source>
</evidence>
<dbReference type="PROSITE" id="PS51462">
    <property type="entry name" value="NUDIX"/>
    <property type="match status" value="1"/>
</dbReference>
<evidence type="ECO:0000313" key="4">
    <source>
        <dbReference type="EMBL" id="PEN13034.1"/>
    </source>
</evidence>
<organism evidence="4 5">
    <name type="scientific">Longibacter salinarum</name>
    <dbReference type="NCBI Taxonomy" id="1850348"/>
    <lineage>
        <taxon>Bacteria</taxon>
        <taxon>Pseudomonadati</taxon>
        <taxon>Rhodothermota</taxon>
        <taxon>Rhodothermia</taxon>
        <taxon>Rhodothermales</taxon>
        <taxon>Salisaetaceae</taxon>
        <taxon>Longibacter</taxon>
    </lineage>
</organism>
<protein>
    <submittedName>
        <fullName evidence="4">NUDIX hydrolase</fullName>
    </submittedName>
</protein>
<dbReference type="SUPFAM" id="SSF55811">
    <property type="entry name" value="Nudix"/>
    <property type="match status" value="1"/>
</dbReference>
<reference evidence="4 5" key="1">
    <citation type="submission" date="2017-10" db="EMBL/GenBank/DDBJ databases">
        <title>Draft genome of Longibacter Salinarum.</title>
        <authorList>
            <person name="Goh K.M."/>
            <person name="Shamsir M.S."/>
            <person name="Lim S.W."/>
        </authorList>
    </citation>
    <scope>NUCLEOTIDE SEQUENCE [LARGE SCALE GENOMIC DNA]</scope>
    <source>
        <strain evidence="4 5">KCTC 52045</strain>
    </source>
</reference>
<comment type="caution">
    <text evidence="4">The sequence shown here is derived from an EMBL/GenBank/DDBJ whole genome shotgun (WGS) entry which is preliminary data.</text>
</comment>
<dbReference type="InterPro" id="IPR020476">
    <property type="entry name" value="Nudix_hydrolase"/>
</dbReference>
<feature type="domain" description="Nudix hydrolase" evidence="3">
    <location>
        <begin position="81"/>
        <end position="218"/>
    </location>
</feature>
<dbReference type="Proteomes" id="UP000220102">
    <property type="component" value="Unassembled WGS sequence"/>
</dbReference>
<accession>A0A2A8CWR2</accession>
<dbReference type="InterPro" id="IPR000086">
    <property type="entry name" value="NUDIX_hydrolase_dom"/>
</dbReference>